<protein>
    <submittedName>
        <fullName evidence="1">CLUMA_CG010469, isoform A</fullName>
    </submittedName>
</protein>
<sequence>MLPYFFGERKKSPKHSHRFYDDGLLVNLNKLDFLPFPCECGSIENFTNLLNSQRLGLQLPALLRVHPSGFCDISSYKEFCIPRSFYLHFTNTFIQQLLVRLDE</sequence>
<evidence type="ECO:0000313" key="1">
    <source>
        <dbReference type="EMBL" id="CRK97054.1"/>
    </source>
</evidence>
<gene>
    <name evidence="1" type="ORF">CLUMA_CG010469</name>
</gene>
<dbReference type="AlphaFoldDB" id="A0A1J1IDJ1"/>
<name>A0A1J1IDJ1_9DIPT</name>
<organism evidence="1 2">
    <name type="scientific">Clunio marinus</name>
    <dbReference type="NCBI Taxonomy" id="568069"/>
    <lineage>
        <taxon>Eukaryota</taxon>
        <taxon>Metazoa</taxon>
        <taxon>Ecdysozoa</taxon>
        <taxon>Arthropoda</taxon>
        <taxon>Hexapoda</taxon>
        <taxon>Insecta</taxon>
        <taxon>Pterygota</taxon>
        <taxon>Neoptera</taxon>
        <taxon>Endopterygota</taxon>
        <taxon>Diptera</taxon>
        <taxon>Nematocera</taxon>
        <taxon>Chironomoidea</taxon>
        <taxon>Chironomidae</taxon>
        <taxon>Clunio</taxon>
    </lineage>
</organism>
<accession>A0A1J1IDJ1</accession>
<evidence type="ECO:0000313" key="2">
    <source>
        <dbReference type="Proteomes" id="UP000183832"/>
    </source>
</evidence>
<dbReference type="Proteomes" id="UP000183832">
    <property type="component" value="Unassembled WGS sequence"/>
</dbReference>
<dbReference type="EMBL" id="CVRI01000046">
    <property type="protein sequence ID" value="CRK97054.1"/>
    <property type="molecule type" value="Genomic_DNA"/>
</dbReference>
<proteinExistence type="predicted"/>
<reference evidence="1 2" key="1">
    <citation type="submission" date="2015-04" db="EMBL/GenBank/DDBJ databases">
        <authorList>
            <person name="Syromyatnikov M.Y."/>
            <person name="Popov V.N."/>
        </authorList>
    </citation>
    <scope>NUCLEOTIDE SEQUENCE [LARGE SCALE GENOMIC DNA]</scope>
</reference>
<keyword evidence="2" id="KW-1185">Reference proteome</keyword>